<protein>
    <submittedName>
        <fullName evidence="1">Uncharacterized protein</fullName>
    </submittedName>
</protein>
<comment type="caution">
    <text evidence="1">The sequence shown here is derived from an EMBL/GenBank/DDBJ whole genome shotgun (WGS) entry which is preliminary data.</text>
</comment>
<name>A0AAW2Y9A2_9LAMI</name>
<dbReference type="GO" id="GO:0003676">
    <property type="term" value="F:nucleic acid binding"/>
    <property type="evidence" value="ECO:0007669"/>
    <property type="project" value="InterPro"/>
</dbReference>
<dbReference type="EMBL" id="JACGWN010000001">
    <property type="protein sequence ID" value="KAL0462364.1"/>
    <property type="molecule type" value="Genomic_DNA"/>
</dbReference>
<dbReference type="PANTHER" id="PTHR35046">
    <property type="entry name" value="ZINC KNUCKLE (CCHC-TYPE) FAMILY PROTEIN"/>
    <property type="match status" value="1"/>
</dbReference>
<gene>
    <name evidence="1" type="ORF">Slati_0124000</name>
</gene>
<proteinExistence type="predicted"/>
<sequence>MVLTNGQEACSIGLNNRFSLIKGLKENMSAILVCCNHRNVQVPDQAWACKTMDFIEGLPKSESKDSILVAIDQFTKYGNFIALSHPFLAKTVAKVSINHMYKLTDKDKVFTSHFWQELFKGSGADLSLSTAYHP</sequence>
<dbReference type="Gene3D" id="3.30.420.10">
    <property type="entry name" value="Ribonuclease H-like superfamily/Ribonuclease H"/>
    <property type="match status" value="1"/>
</dbReference>
<reference evidence="1" key="1">
    <citation type="submission" date="2020-06" db="EMBL/GenBank/DDBJ databases">
        <authorList>
            <person name="Li T."/>
            <person name="Hu X."/>
            <person name="Zhang T."/>
            <person name="Song X."/>
            <person name="Zhang H."/>
            <person name="Dai N."/>
            <person name="Sheng W."/>
            <person name="Hou X."/>
            <person name="Wei L."/>
        </authorList>
    </citation>
    <scope>NUCLEOTIDE SEQUENCE</scope>
    <source>
        <strain evidence="1">KEN1</strain>
        <tissue evidence="1">Leaf</tissue>
    </source>
</reference>
<dbReference type="PANTHER" id="PTHR35046:SF18">
    <property type="entry name" value="RNA-DIRECTED DNA POLYMERASE"/>
    <property type="match status" value="1"/>
</dbReference>
<dbReference type="AlphaFoldDB" id="A0AAW2Y9A2"/>
<organism evidence="1">
    <name type="scientific">Sesamum latifolium</name>
    <dbReference type="NCBI Taxonomy" id="2727402"/>
    <lineage>
        <taxon>Eukaryota</taxon>
        <taxon>Viridiplantae</taxon>
        <taxon>Streptophyta</taxon>
        <taxon>Embryophyta</taxon>
        <taxon>Tracheophyta</taxon>
        <taxon>Spermatophyta</taxon>
        <taxon>Magnoliopsida</taxon>
        <taxon>eudicotyledons</taxon>
        <taxon>Gunneridae</taxon>
        <taxon>Pentapetalae</taxon>
        <taxon>asterids</taxon>
        <taxon>lamiids</taxon>
        <taxon>Lamiales</taxon>
        <taxon>Pedaliaceae</taxon>
        <taxon>Sesamum</taxon>
    </lineage>
</organism>
<accession>A0AAW2Y9A2</accession>
<dbReference type="SUPFAM" id="SSF53098">
    <property type="entry name" value="Ribonuclease H-like"/>
    <property type="match status" value="1"/>
</dbReference>
<evidence type="ECO:0000313" key="1">
    <source>
        <dbReference type="EMBL" id="KAL0462364.1"/>
    </source>
</evidence>
<dbReference type="InterPro" id="IPR012337">
    <property type="entry name" value="RNaseH-like_sf"/>
</dbReference>
<dbReference type="InterPro" id="IPR036397">
    <property type="entry name" value="RNaseH_sf"/>
</dbReference>
<reference evidence="1" key="2">
    <citation type="journal article" date="2024" name="Plant">
        <title>Genomic evolution and insights into agronomic trait innovations of Sesamum species.</title>
        <authorList>
            <person name="Miao H."/>
            <person name="Wang L."/>
            <person name="Qu L."/>
            <person name="Liu H."/>
            <person name="Sun Y."/>
            <person name="Le M."/>
            <person name="Wang Q."/>
            <person name="Wei S."/>
            <person name="Zheng Y."/>
            <person name="Lin W."/>
            <person name="Duan Y."/>
            <person name="Cao H."/>
            <person name="Xiong S."/>
            <person name="Wang X."/>
            <person name="Wei L."/>
            <person name="Li C."/>
            <person name="Ma Q."/>
            <person name="Ju M."/>
            <person name="Zhao R."/>
            <person name="Li G."/>
            <person name="Mu C."/>
            <person name="Tian Q."/>
            <person name="Mei H."/>
            <person name="Zhang T."/>
            <person name="Gao T."/>
            <person name="Zhang H."/>
        </authorList>
    </citation>
    <scope>NUCLEOTIDE SEQUENCE</scope>
    <source>
        <strain evidence="1">KEN1</strain>
    </source>
</reference>